<gene>
    <name evidence="2" type="ORF">FB45DRAFT_920628</name>
</gene>
<proteinExistence type="predicted"/>
<dbReference type="EMBL" id="JARKIF010000011">
    <property type="protein sequence ID" value="KAJ7627085.1"/>
    <property type="molecule type" value="Genomic_DNA"/>
</dbReference>
<evidence type="ECO:0000256" key="1">
    <source>
        <dbReference type="SAM" id="SignalP"/>
    </source>
</evidence>
<evidence type="ECO:0000313" key="3">
    <source>
        <dbReference type="Proteomes" id="UP001221142"/>
    </source>
</evidence>
<protein>
    <submittedName>
        <fullName evidence="2">Uncharacterized protein</fullName>
    </submittedName>
</protein>
<keyword evidence="1" id="KW-0732">Signal</keyword>
<reference evidence="2" key="1">
    <citation type="submission" date="2023-03" db="EMBL/GenBank/DDBJ databases">
        <title>Massive genome expansion in bonnet fungi (Mycena s.s.) driven by repeated elements and novel gene families across ecological guilds.</title>
        <authorList>
            <consortium name="Lawrence Berkeley National Laboratory"/>
            <person name="Harder C.B."/>
            <person name="Miyauchi S."/>
            <person name="Viragh M."/>
            <person name="Kuo A."/>
            <person name="Thoen E."/>
            <person name="Andreopoulos B."/>
            <person name="Lu D."/>
            <person name="Skrede I."/>
            <person name="Drula E."/>
            <person name="Henrissat B."/>
            <person name="Morin E."/>
            <person name="Kohler A."/>
            <person name="Barry K."/>
            <person name="LaButti K."/>
            <person name="Morin E."/>
            <person name="Salamov A."/>
            <person name="Lipzen A."/>
            <person name="Mereny Z."/>
            <person name="Hegedus B."/>
            <person name="Baldrian P."/>
            <person name="Stursova M."/>
            <person name="Weitz H."/>
            <person name="Taylor A."/>
            <person name="Grigoriev I.V."/>
            <person name="Nagy L.G."/>
            <person name="Martin F."/>
            <person name="Kauserud H."/>
        </authorList>
    </citation>
    <scope>NUCLEOTIDE SEQUENCE</scope>
    <source>
        <strain evidence="2">9284</strain>
    </source>
</reference>
<name>A0AAD7BPT8_9AGAR</name>
<keyword evidence="3" id="KW-1185">Reference proteome</keyword>
<feature type="chain" id="PRO_5041951134" evidence="1">
    <location>
        <begin position="22"/>
        <end position="96"/>
    </location>
</feature>
<evidence type="ECO:0000313" key="2">
    <source>
        <dbReference type="EMBL" id="KAJ7627085.1"/>
    </source>
</evidence>
<dbReference type="AlphaFoldDB" id="A0AAD7BPT8"/>
<dbReference type="Proteomes" id="UP001221142">
    <property type="component" value="Unassembled WGS sequence"/>
</dbReference>
<feature type="signal peptide" evidence="1">
    <location>
        <begin position="1"/>
        <end position="21"/>
    </location>
</feature>
<organism evidence="2 3">
    <name type="scientific">Roridomyces roridus</name>
    <dbReference type="NCBI Taxonomy" id="1738132"/>
    <lineage>
        <taxon>Eukaryota</taxon>
        <taxon>Fungi</taxon>
        <taxon>Dikarya</taxon>
        <taxon>Basidiomycota</taxon>
        <taxon>Agaricomycotina</taxon>
        <taxon>Agaricomycetes</taxon>
        <taxon>Agaricomycetidae</taxon>
        <taxon>Agaricales</taxon>
        <taxon>Marasmiineae</taxon>
        <taxon>Mycenaceae</taxon>
        <taxon>Roridomyces</taxon>
    </lineage>
</organism>
<accession>A0AAD7BPT8</accession>
<sequence length="96" mass="9732">MSPSISTQLLASLFAFSLLGAATPIDTRDTTFSARQNGPPIGCGLASFLKCNGGNDQQVACQDTAGWACSFTGVSPAISNVTCAAECVCEVPCPGL</sequence>
<comment type="caution">
    <text evidence="2">The sequence shown here is derived from an EMBL/GenBank/DDBJ whole genome shotgun (WGS) entry which is preliminary data.</text>
</comment>